<accession>A0ABW4I0C7</accession>
<dbReference type="InterPro" id="IPR005119">
    <property type="entry name" value="LysR_subst-bd"/>
</dbReference>
<dbReference type="PRINTS" id="PR00039">
    <property type="entry name" value="HTHLYSR"/>
</dbReference>
<dbReference type="CDD" id="cd08432">
    <property type="entry name" value="PBP2_GcdR_TrpI_HvrB_AmpR_like"/>
    <property type="match status" value="1"/>
</dbReference>
<dbReference type="Gene3D" id="1.10.10.10">
    <property type="entry name" value="Winged helix-like DNA-binding domain superfamily/Winged helix DNA-binding domain"/>
    <property type="match status" value="1"/>
</dbReference>
<protein>
    <submittedName>
        <fullName evidence="6">LysR substrate-binding domain-containing protein</fullName>
    </submittedName>
</protein>
<dbReference type="SUPFAM" id="SSF46785">
    <property type="entry name" value="Winged helix' DNA-binding domain"/>
    <property type="match status" value="1"/>
</dbReference>
<evidence type="ECO:0000256" key="2">
    <source>
        <dbReference type="ARBA" id="ARBA00023015"/>
    </source>
</evidence>
<feature type="domain" description="HTH lysR-type" evidence="5">
    <location>
        <begin position="5"/>
        <end position="62"/>
    </location>
</feature>
<gene>
    <name evidence="6" type="ORF">ACFSCW_03570</name>
</gene>
<dbReference type="PANTHER" id="PTHR30537:SF74">
    <property type="entry name" value="HTH-TYPE TRANSCRIPTIONAL REGULATOR TRPI"/>
    <property type="match status" value="1"/>
</dbReference>
<evidence type="ECO:0000313" key="6">
    <source>
        <dbReference type="EMBL" id="MFD1610876.1"/>
    </source>
</evidence>
<dbReference type="InterPro" id="IPR058163">
    <property type="entry name" value="LysR-type_TF_proteobact-type"/>
</dbReference>
<evidence type="ECO:0000259" key="5">
    <source>
        <dbReference type="PROSITE" id="PS50931"/>
    </source>
</evidence>
<dbReference type="InterPro" id="IPR036390">
    <property type="entry name" value="WH_DNA-bd_sf"/>
</dbReference>
<organism evidence="6 7">
    <name type="scientific">Sphingomonas tabacisoli</name>
    <dbReference type="NCBI Taxonomy" id="2249466"/>
    <lineage>
        <taxon>Bacteria</taxon>
        <taxon>Pseudomonadati</taxon>
        <taxon>Pseudomonadota</taxon>
        <taxon>Alphaproteobacteria</taxon>
        <taxon>Sphingomonadales</taxon>
        <taxon>Sphingomonadaceae</taxon>
        <taxon>Sphingomonas</taxon>
    </lineage>
</organism>
<dbReference type="InterPro" id="IPR036388">
    <property type="entry name" value="WH-like_DNA-bd_sf"/>
</dbReference>
<comment type="caution">
    <text evidence="6">The sequence shown here is derived from an EMBL/GenBank/DDBJ whole genome shotgun (WGS) entry which is preliminary data.</text>
</comment>
<dbReference type="Pfam" id="PF03466">
    <property type="entry name" value="LysR_substrate"/>
    <property type="match status" value="1"/>
</dbReference>
<dbReference type="InterPro" id="IPR000847">
    <property type="entry name" value="LysR_HTH_N"/>
</dbReference>
<reference evidence="7" key="1">
    <citation type="journal article" date="2019" name="Int. J. Syst. Evol. Microbiol.">
        <title>The Global Catalogue of Microorganisms (GCM) 10K type strain sequencing project: providing services to taxonomists for standard genome sequencing and annotation.</title>
        <authorList>
            <consortium name="The Broad Institute Genomics Platform"/>
            <consortium name="The Broad Institute Genome Sequencing Center for Infectious Disease"/>
            <person name="Wu L."/>
            <person name="Ma J."/>
        </authorList>
    </citation>
    <scope>NUCLEOTIDE SEQUENCE [LARGE SCALE GENOMIC DNA]</scope>
    <source>
        <strain evidence="7">CGMCC 1.16275</strain>
    </source>
</reference>
<keyword evidence="4" id="KW-0804">Transcription</keyword>
<keyword evidence="2" id="KW-0805">Transcription regulation</keyword>
<dbReference type="SUPFAM" id="SSF53850">
    <property type="entry name" value="Periplasmic binding protein-like II"/>
    <property type="match status" value="1"/>
</dbReference>
<dbReference type="Proteomes" id="UP001597115">
    <property type="component" value="Unassembled WGS sequence"/>
</dbReference>
<dbReference type="PROSITE" id="PS50931">
    <property type="entry name" value="HTH_LYSR"/>
    <property type="match status" value="1"/>
</dbReference>
<dbReference type="EMBL" id="JBHUDY010000001">
    <property type="protein sequence ID" value="MFD1610876.1"/>
    <property type="molecule type" value="Genomic_DNA"/>
</dbReference>
<evidence type="ECO:0000256" key="1">
    <source>
        <dbReference type="ARBA" id="ARBA00009437"/>
    </source>
</evidence>
<proteinExistence type="inferred from homology"/>
<keyword evidence="7" id="KW-1185">Reference proteome</keyword>
<sequence>MRRLPPLSAVRVFEAAARHQNFTTAGSELGMTQAAVSYQIKLLEERLGTPLFRREKGRVALSETGRRIGPLIAKAFDDLDSAFGLARSSGEAVLTVSCSTTFGPNWLAPRIGAFQIKVPDVAVRLHTSNSLVDFARDDVDVAIRGGGGDWPGLCSHFLMRMPLKAYASPAFLEIHPSIRTLEGVMRHARISPDDDWWQVWRDQVGGEPSPEAPRGIRLDTQIGEGQAAMAGLGIALLNPLLWQNEVAAGRLIAVLEDVAYDPSDFWLVYPEHHRHARKIRLFRDWMLETVAEEAKRGPEAFYRRAEVGVAV</sequence>
<dbReference type="PANTHER" id="PTHR30537">
    <property type="entry name" value="HTH-TYPE TRANSCRIPTIONAL REGULATOR"/>
    <property type="match status" value="1"/>
</dbReference>
<name>A0ABW4I0C7_9SPHN</name>
<keyword evidence="3" id="KW-0238">DNA-binding</keyword>
<comment type="similarity">
    <text evidence="1">Belongs to the LysR transcriptional regulatory family.</text>
</comment>
<dbReference type="RefSeq" id="WP_380886971.1">
    <property type="nucleotide sequence ID" value="NZ_JBHUDY010000001.1"/>
</dbReference>
<evidence type="ECO:0000313" key="7">
    <source>
        <dbReference type="Proteomes" id="UP001597115"/>
    </source>
</evidence>
<evidence type="ECO:0000256" key="4">
    <source>
        <dbReference type="ARBA" id="ARBA00023163"/>
    </source>
</evidence>
<evidence type="ECO:0000256" key="3">
    <source>
        <dbReference type="ARBA" id="ARBA00023125"/>
    </source>
</evidence>
<dbReference type="Pfam" id="PF00126">
    <property type="entry name" value="HTH_1"/>
    <property type="match status" value="1"/>
</dbReference>
<dbReference type="Gene3D" id="3.40.190.10">
    <property type="entry name" value="Periplasmic binding protein-like II"/>
    <property type="match status" value="2"/>
</dbReference>